<dbReference type="GO" id="GO:0005615">
    <property type="term" value="C:extracellular space"/>
    <property type="evidence" value="ECO:0007669"/>
    <property type="project" value="TreeGrafter"/>
</dbReference>
<dbReference type="GO" id="GO:0008270">
    <property type="term" value="F:zinc ion binding"/>
    <property type="evidence" value="ECO:0007669"/>
    <property type="project" value="InterPro"/>
</dbReference>
<keyword evidence="4" id="KW-0378">Hydrolase</keyword>
<dbReference type="Pfam" id="PF00246">
    <property type="entry name" value="Peptidase_M14"/>
    <property type="match status" value="1"/>
</dbReference>
<evidence type="ECO:0000313" key="8">
    <source>
        <dbReference type="EMBL" id="VAW36068.1"/>
    </source>
</evidence>
<protein>
    <recommendedName>
        <fullName evidence="7">Peptidase M14 domain-containing protein</fullName>
    </recommendedName>
</protein>
<accession>A0A3B0UY33</accession>
<dbReference type="InterPro" id="IPR000834">
    <property type="entry name" value="Peptidase_M14"/>
</dbReference>
<proteinExistence type="inferred from homology"/>
<reference evidence="8" key="1">
    <citation type="submission" date="2018-06" db="EMBL/GenBank/DDBJ databases">
        <authorList>
            <person name="Zhirakovskaya E."/>
        </authorList>
    </citation>
    <scope>NUCLEOTIDE SEQUENCE</scope>
</reference>
<evidence type="ECO:0000256" key="4">
    <source>
        <dbReference type="ARBA" id="ARBA00022801"/>
    </source>
</evidence>
<keyword evidence="6" id="KW-0482">Metalloprotease</keyword>
<dbReference type="PROSITE" id="PS52035">
    <property type="entry name" value="PEPTIDASE_M14"/>
    <property type="match status" value="1"/>
</dbReference>
<dbReference type="PANTHER" id="PTHR11705:SF143">
    <property type="entry name" value="SLL0236 PROTEIN"/>
    <property type="match status" value="1"/>
</dbReference>
<dbReference type="GO" id="GO:0006508">
    <property type="term" value="P:proteolysis"/>
    <property type="evidence" value="ECO:0007669"/>
    <property type="project" value="UniProtKB-KW"/>
</dbReference>
<dbReference type="EMBL" id="UOEW01000127">
    <property type="protein sequence ID" value="VAW36068.1"/>
    <property type="molecule type" value="Genomic_DNA"/>
</dbReference>
<dbReference type="SUPFAM" id="SSF53187">
    <property type="entry name" value="Zn-dependent exopeptidases"/>
    <property type="match status" value="1"/>
</dbReference>
<keyword evidence="5" id="KW-0862">Zinc</keyword>
<comment type="cofactor">
    <cofactor evidence="1">
        <name>Zn(2+)</name>
        <dbReference type="ChEBI" id="CHEBI:29105"/>
    </cofactor>
</comment>
<evidence type="ECO:0000256" key="2">
    <source>
        <dbReference type="ARBA" id="ARBA00005988"/>
    </source>
</evidence>
<gene>
    <name evidence="8" type="ORF">MNBD_GAMMA01-366</name>
</gene>
<evidence type="ECO:0000259" key="7">
    <source>
        <dbReference type="PROSITE" id="PS52035"/>
    </source>
</evidence>
<evidence type="ECO:0000256" key="5">
    <source>
        <dbReference type="ARBA" id="ARBA00022833"/>
    </source>
</evidence>
<dbReference type="SMART" id="SM00631">
    <property type="entry name" value="Zn_pept"/>
    <property type="match status" value="1"/>
</dbReference>
<evidence type="ECO:0000256" key="1">
    <source>
        <dbReference type="ARBA" id="ARBA00001947"/>
    </source>
</evidence>
<organism evidence="8">
    <name type="scientific">hydrothermal vent metagenome</name>
    <dbReference type="NCBI Taxonomy" id="652676"/>
    <lineage>
        <taxon>unclassified sequences</taxon>
        <taxon>metagenomes</taxon>
        <taxon>ecological metagenomes</taxon>
    </lineage>
</organism>
<dbReference type="AlphaFoldDB" id="A0A3B0UY33"/>
<comment type="similarity">
    <text evidence="2">Belongs to the peptidase M14 family.</text>
</comment>
<dbReference type="Gene3D" id="3.40.630.10">
    <property type="entry name" value="Zn peptidases"/>
    <property type="match status" value="1"/>
</dbReference>
<sequence>MKSIALLFLMGCSCILQAQSITSWTEEDGILGLGYPVPIAVDTPEPFDGFRTYSGLFAKHQSLALNNPYITGHIVGKTRYERDIWAYVLSDEDNLTKYGIKEGAMLINGGIHAREWQSPEVLTGIIELLDTNSQDQSLHQYLLENTAIITIPVNNVDGFLQTQRYPQQNWYSNQIGPRDGRMRRKNMLDVDEDLFTETDYLYGVDLNRNNAPYWATSNSSSPNATSIVYHGALVHSEPETQARLNAADLVATEQLRLYTDVHSFTLVHFSVTTNIANRNTLQSNLLKDFSNHHYAFPAAKYYADSPSASGSGLGLTTEYFASTFQVPSWTLEIEPTYNGGADYGGFNRNGHDGFILPESEITRVREQLAQTFMVTWYAQAGPPAITQFRVVEKETGITVYDASWDIQADGTRELIAHEIENILAGGEYSLIVTFDKPMRTRDESNQIVHLQGQNLTDYALNPDISASINGNSINLNLSNEGWINQQTTDVFSYKFYKDDTYSVDFIVPDDVDTENTSINWSIDVADMVGQRLDSDPQTVVTWANGQWQNYEDSNDQASIIGGVDSSYSVVVSDTSIYSFAPMIQPTGLYYDPSRSGEGFSYELLGATGVWLQWFTYDADGNQKWYSGVGQYSANKITINNLTETHGGTFGEDFNPENIYHTSFGSLEIIFNGGEAIIPAVGSHDVARTAKVLYTDVNGKKLRTNLHQLSYVKGAINDIRILDLPVVFPEPVGLITGSWYDPNRSGEGYIIEILEDNRAILLFYTYDLAGNHMWLLGSSGVINAEGNNITLDFNNVIITDGGIFGEDFNPNNVNRVPWGELQFELNCTGTGVVSYFSDIFGSGQYTITKLTNPLTLPFVCDEK</sequence>
<evidence type="ECO:0000256" key="3">
    <source>
        <dbReference type="ARBA" id="ARBA00022670"/>
    </source>
</evidence>
<evidence type="ECO:0000256" key="6">
    <source>
        <dbReference type="ARBA" id="ARBA00023049"/>
    </source>
</evidence>
<name>A0A3B0UY33_9ZZZZ</name>
<keyword evidence="3" id="KW-0645">Protease</keyword>
<feature type="domain" description="Peptidase M14" evidence="7">
    <location>
        <begin position="49"/>
        <end position="379"/>
    </location>
</feature>
<dbReference type="PANTHER" id="PTHR11705">
    <property type="entry name" value="PROTEASE FAMILY M14 CARBOXYPEPTIDASE A,B"/>
    <property type="match status" value="1"/>
</dbReference>
<dbReference type="GO" id="GO:0004181">
    <property type="term" value="F:metallocarboxypeptidase activity"/>
    <property type="evidence" value="ECO:0007669"/>
    <property type="project" value="InterPro"/>
</dbReference>